<proteinExistence type="inferred from homology"/>
<evidence type="ECO:0000313" key="10">
    <source>
        <dbReference type="Proteomes" id="UP000194218"/>
    </source>
</evidence>
<comment type="similarity">
    <text evidence="1">Belongs to the sigma-70 factor family. ECF subfamily.</text>
</comment>
<dbReference type="SUPFAM" id="SSF88659">
    <property type="entry name" value="Sigma3 and sigma4 domains of RNA polymerase sigma factors"/>
    <property type="match status" value="1"/>
</dbReference>
<evidence type="ECO:0000256" key="5">
    <source>
        <dbReference type="ARBA" id="ARBA00023163"/>
    </source>
</evidence>
<dbReference type="InterPro" id="IPR036388">
    <property type="entry name" value="WH-like_DNA-bd_sf"/>
</dbReference>
<feature type="domain" description="RNA polymerase sigma-70 region 2" evidence="7">
    <location>
        <begin position="14"/>
        <end position="79"/>
    </location>
</feature>
<keyword evidence="10" id="KW-1185">Reference proteome</keyword>
<protein>
    <submittedName>
        <fullName evidence="9">SigE family RNA polymerase sigma factor</fullName>
    </submittedName>
</protein>
<sequence>MSENGAWQDYETFYAATARRLVTAVYALTGDLGDAEDAVQEAYARAWQRWDRLAAEGDPTPWVRTVALRLAVSTWRKTRNRLRAHLRHGPPPAVPSAAPDHVALVTALRELPRDQRVAVVLHHVLDLPVAQVAQETGVSEPAVRTRLSRARRTLRARLTEERAPHRLSFTMPGTPRGETR</sequence>
<dbReference type="GO" id="GO:0016987">
    <property type="term" value="F:sigma factor activity"/>
    <property type="evidence" value="ECO:0007669"/>
    <property type="project" value="UniProtKB-KW"/>
</dbReference>
<gene>
    <name evidence="9" type="ORF">CAG99_24200</name>
</gene>
<dbReference type="InterPro" id="IPR014284">
    <property type="entry name" value="RNA_pol_sigma-70_dom"/>
</dbReference>
<evidence type="ECO:0000259" key="8">
    <source>
        <dbReference type="Pfam" id="PF08281"/>
    </source>
</evidence>
<keyword evidence="2" id="KW-0805">Transcription regulation</keyword>
<dbReference type="InterPro" id="IPR014325">
    <property type="entry name" value="RNA_pol_sigma-E_actinobac"/>
</dbReference>
<dbReference type="InterPro" id="IPR013249">
    <property type="entry name" value="RNA_pol_sigma70_r4_t2"/>
</dbReference>
<evidence type="ECO:0000313" key="9">
    <source>
        <dbReference type="EMBL" id="ARQ71516.1"/>
    </source>
</evidence>
<dbReference type="InterPro" id="IPR007627">
    <property type="entry name" value="RNA_pol_sigma70_r2"/>
</dbReference>
<accession>A0A1W7D3D9</accession>
<keyword evidence="3" id="KW-0731">Sigma factor</keyword>
<dbReference type="NCBIfam" id="TIGR02937">
    <property type="entry name" value="sigma70-ECF"/>
    <property type="match status" value="1"/>
</dbReference>
<dbReference type="NCBIfam" id="TIGR02983">
    <property type="entry name" value="SigE-fam_strep"/>
    <property type="match status" value="1"/>
</dbReference>
<evidence type="ECO:0000256" key="3">
    <source>
        <dbReference type="ARBA" id="ARBA00023082"/>
    </source>
</evidence>
<dbReference type="InterPro" id="IPR013325">
    <property type="entry name" value="RNA_pol_sigma_r2"/>
</dbReference>
<dbReference type="KEGG" id="smao:CAG99_24200"/>
<dbReference type="AlphaFoldDB" id="A0A1W7D3D9"/>
<dbReference type="RefSeq" id="WP_086161358.1">
    <property type="nucleotide sequence ID" value="NZ_CP021121.1"/>
</dbReference>
<feature type="region of interest" description="Disordered" evidence="6">
    <location>
        <begin position="160"/>
        <end position="180"/>
    </location>
</feature>
<evidence type="ECO:0000259" key="7">
    <source>
        <dbReference type="Pfam" id="PF04542"/>
    </source>
</evidence>
<dbReference type="Pfam" id="PF04542">
    <property type="entry name" value="Sigma70_r2"/>
    <property type="match status" value="1"/>
</dbReference>
<evidence type="ECO:0000256" key="1">
    <source>
        <dbReference type="ARBA" id="ARBA00010641"/>
    </source>
</evidence>
<dbReference type="EMBL" id="CP021121">
    <property type="protein sequence ID" value="ARQ71516.1"/>
    <property type="molecule type" value="Genomic_DNA"/>
</dbReference>
<dbReference type="Proteomes" id="UP000194218">
    <property type="component" value="Chromosome"/>
</dbReference>
<reference evidence="9 10" key="1">
    <citation type="submission" date="2017-05" db="EMBL/GenBank/DDBJ databases">
        <title>Complete genome sequence of Streptomyces sp. SCSIO 03032 revealed the diverse biosynthetic pathways for its bioactive secondary metabolites.</title>
        <authorList>
            <person name="Ma L."/>
            <person name="Zhu Y."/>
            <person name="Zhang W."/>
            <person name="Zhang G."/>
            <person name="Tian X."/>
            <person name="Zhang S."/>
            <person name="Zhang C."/>
        </authorList>
    </citation>
    <scope>NUCLEOTIDE SEQUENCE [LARGE SCALE GENOMIC DNA]</scope>
    <source>
        <strain evidence="9 10">SCSIO 03032</strain>
    </source>
</reference>
<dbReference type="Pfam" id="PF08281">
    <property type="entry name" value="Sigma70_r4_2"/>
    <property type="match status" value="1"/>
</dbReference>
<dbReference type="SUPFAM" id="SSF88946">
    <property type="entry name" value="Sigma2 domain of RNA polymerase sigma factors"/>
    <property type="match status" value="1"/>
</dbReference>
<dbReference type="PANTHER" id="PTHR43133:SF50">
    <property type="entry name" value="ECF RNA POLYMERASE SIGMA FACTOR SIGM"/>
    <property type="match status" value="1"/>
</dbReference>
<feature type="domain" description="RNA polymerase sigma factor 70 region 4 type 2" evidence="8">
    <location>
        <begin position="102"/>
        <end position="154"/>
    </location>
</feature>
<dbReference type="InterPro" id="IPR039425">
    <property type="entry name" value="RNA_pol_sigma-70-like"/>
</dbReference>
<dbReference type="Gene3D" id="1.10.1740.10">
    <property type="match status" value="1"/>
</dbReference>
<organism evidence="9 10">
    <name type="scientific">Streptomyces marincola</name>
    <dbReference type="NCBI Taxonomy" id="2878388"/>
    <lineage>
        <taxon>Bacteria</taxon>
        <taxon>Bacillati</taxon>
        <taxon>Actinomycetota</taxon>
        <taxon>Actinomycetes</taxon>
        <taxon>Kitasatosporales</taxon>
        <taxon>Streptomycetaceae</taxon>
        <taxon>Streptomyces</taxon>
    </lineage>
</organism>
<evidence type="ECO:0000256" key="4">
    <source>
        <dbReference type="ARBA" id="ARBA00023125"/>
    </source>
</evidence>
<dbReference type="InterPro" id="IPR013324">
    <property type="entry name" value="RNA_pol_sigma_r3/r4-like"/>
</dbReference>
<dbReference type="PANTHER" id="PTHR43133">
    <property type="entry name" value="RNA POLYMERASE ECF-TYPE SIGMA FACTO"/>
    <property type="match status" value="1"/>
</dbReference>
<evidence type="ECO:0000256" key="6">
    <source>
        <dbReference type="SAM" id="MobiDB-lite"/>
    </source>
</evidence>
<name>A0A1W7D3D9_9ACTN</name>
<dbReference type="OrthoDB" id="3777963at2"/>
<dbReference type="GO" id="GO:0006352">
    <property type="term" value="P:DNA-templated transcription initiation"/>
    <property type="evidence" value="ECO:0007669"/>
    <property type="project" value="InterPro"/>
</dbReference>
<dbReference type="GO" id="GO:0003677">
    <property type="term" value="F:DNA binding"/>
    <property type="evidence" value="ECO:0007669"/>
    <property type="project" value="UniProtKB-KW"/>
</dbReference>
<evidence type="ECO:0000256" key="2">
    <source>
        <dbReference type="ARBA" id="ARBA00023015"/>
    </source>
</evidence>
<keyword evidence="5" id="KW-0804">Transcription</keyword>
<dbReference type="Gene3D" id="1.10.10.10">
    <property type="entry name" value="Winged helix-like DNA-binding domain superfamily/Winged helix DNA-binding domain"/>
    <property type="match status" value="1"/>
</dbReference>
<keyword evidence="4" id="KW-0238">DNA-binding</keyword>